<comment type="subcellular location">
    <subcellularLocation>
        <location evidence="1">Membrane</location>
        <topology evidence="1">Single-pass type I membrane protein</topology>
    </subcellularLocation>
</comment>
<evidence type="ECO:0000256" key="5">
    <source>
        <dbReference type="ARBA" id="ARBA00022729"/>
    </source>
</evidence>
<evidence type="ECO:0000256" key="14">
    <source>
        <dbReference type="SAM" id="Phobius"/>
    </source>
</evidence>
<keyword evidence="10 14" id="KW-0472">Membrane</keyword>
<dbReference type="GO" id="GO:0016020">
    <property type="term" value="C:membrane"/>
    <property type="evidence" value="ECO:0007669"/>
    <property type="project" value="UniProtKB-SubCell"/>
</dbReference>
<sequence>MPSVTWKHYSVFIIIFALLSLINSSCCKPSSPSSCGDGLNIKCPFRLKGDNQKCDASFSQELSCLDNRTVVYLNELWFYVQEINYDDHYIRVVDPGIQKNNSTSLPFHSITQNDLSSVGSFLSFDNLPITMIECPSPVTSTHYINITSPNSSSFSASVMGKYYVYSYAYIVIDGYSSEELEDNCRINKVAWVSDQRYRELSSMSEIHDALVYGFILSWRYFYCPKCDDMVRTLKGYCDTDNTDYRRWACTDYNMCNILDLRSYHLSVSCFRQNWHGILKDPYIRVQIGKIAGKVAGIFLGARFSLGIPFLLALLVYRARRRHLSMYDTIEDFLQAQNNLMPIRYSYSDIKKLTNNFKDKLGEGGFGTVYKGKLRSGLFVAVKILANSKATGKEFINEVATSGRIHHVNVVELLGFCFEGPKRALIYEFMPNGSLEKYIYSKEGTEEEVVPLSWEKIYEISYKVATGIDYLHRGCDMQILHFDIKPHNILLDENFNPAISDFGLAKLYATDHSIVTLTAARGTMGYMAPEMFYKNIGGISYKADVYSFGMLLMEMAGRRKNLNPFVDHISQIHFPSWVHDRFSEGKELEMEDVTEEERKLVKKMVLVALWCIQMKPSERPSMNRVIKMLEGDIEQLVMPPKPFLYPQEDTTEIDDPIHSSPNFLLDED</sequence>
<dbReference type="PANTHER" id="PTHR27009">
    <property type="entry name" value="RUST RESISTANCE KINASE LR10-RELATED"/>
    <property type="match status" value="1"/>
</dbReference>
<dbReference type="GO" id="GO:0004674">
    <property type="term" value="F:protein serine/threonine kinase activity"/>
    <property type="evidence" value="ECO:0007669"/>
    <property type="project" value="UniProtKB-KW"/>
</dbReference>
<dbReference type="PROSITE" id="PS00107">
    <property type="entry name" value="PROTEIN_KINASE_ATP"/>
    <property type="match status" value="1"/>
</dbReference>
<feature type="domain" description="Protein kinase" evidence="16">
    <location>
        <begin position="354"/>
        <end position="643"/>
    </location>
</feature>
<dbReference type="FunFam" id="1.10.510.10:FF:000590">
    <property type="entry name" value="PR5-like receptor kinase"/>
    <property type="match status" value="1"/>
</dbReference>
<dbReference type="Proteomes" id="UP000077755">
    <property type="component" value="Chromosome 2"/>
</dbReference>
<dbReference type="InterPro" id="IPR011009">
    <property type="entry name" value="Kinase-like_dom_sf"/>
</dbReference>
<keyword evidence="9 14" id="KW-1133">Transmembrane helix</keyword>
<dbReference type="GO" id="GO:0030247">
    <property type="term" value="F:polysaccharide binding"/>
    <property type="evidence" value="ECO:0007669"/>
    <property type="project" value="InterPro"/>
</dbReference>
<dbReference type="InterPro" id="IPR025287">
    <property type="entry name" value="WAK_GUB"/>
</dbReference>
<dbReference type="InterPro" id="IPR008271">
    <property type="entry name" value="Ser/Thr_kinase_AS"/>
</dbReference>
<evidence type="ECO:0000259" key="16">
    <source>
        <dbReference type="PROSITE" id="PS50011"/>
    </source>
</evidence>
<evidence type="ECO:0000256" key="9">
    <source>
        <dbReference type="ARBA" id="ARBA00022989"/>
    </source>
</evidence>
<reference evidence="17" key="2">
    <citation type="submission" date="2022-03" db="EMBL/GenBank/DDBJ databases">
        <title>Draft title - Genomic analysis of global carrot germplasm unveils the trajectory of domestication and the origin of high carotenoid orange carrot.</title>
        <authorList>
            <person name="Iorizzo M."/>
            <person name="Ellison S."/>
            <person name="Senalik D."/>
            <person name="Macko-Podgorni A."/>
            <person name="Grzebelus D."/>
            <person name="Bostan H."/>
            <person name="Rolling W."/>
            <person name="Curaba J."/>
            <person name="Simon P."/>
        </authorList>
    </citation>
    <scope>NUCLEOTIDE SEQUENCE</scope>
    <source>
        <tissue evidence="17">Leaf</tissue>
    </source>
</reference>
<dbReference type="InterPro" id="IPR000719">
    <property type="entry name" value="Prot_kinase_dom"/>
</dbReference>
<evidence type="ECO:0000256" key="15">
    <source>
        <dbReference type="SAM" id="SignalP"/>
    </source>
</evidence>
<dbReference type="EMBL" id="CP093344">
    <property type="protein sequence ID" value="WOG89791.1"/>
    <property type="molecule type" value="Genomic_DNA"/>
</dbReference>
<feature type="binding site" evidence="12">
    <location>
        <position position="382"/>
    </location>
    <ligand>
        <name>ATP</name>
        <dbReference type="ChEBI" id="CHEBI:30616"/>
    </ligand>
</feature>
<dbReference type="Pfam" id="PF00069">
    <property type="entry name" value="Pkinase"/>
    <property type="match status" value="1"/>
</dbReference>
<evidence type="ECO:0000256" key="4">
    <source>
        <dbReference type="ARBA" id="ARBA00022692"/>
    </source>
</evidence>
<keyword evidence="7" id="KW-0418">Kinase</keyword>
<feature type="region of interest" description="Disordered" evidence="13">
    <location>
        <begin position="648"/>
        <end position="667"/>
    </location>
</feature>
<feature type="transmembrane region" description="Helical" evidence="14">
    <location>
        <begin position="294"/>
        <end position="316"/>
    </location>
</feature>
<evidence type="ECO:0000256" key="6">
    <source>
        <dbReference type="ARBA" id="ARBA00022741"/>
    </source>
</evidence>
<keyword evidence="18" id="KW-1185">Reference proteome</keyword>
<protein>
    <recommendedName>
        <fullName evidence="16">Protein kinase domain-containing protein</fullName>
    </recommendedName>
</protein>
<evidence type="ECO:0000256" key="3">
    <source>
        <dbReference type="ARBA" id="ARBA00022679"/>
    </source>
</evidence>
<dbReference type="Gene3D" id="1.10.510.10">
    <property type="entry name" value="Transferase(Phosphotransferase) domain 1"/>
    <property type="match status" value="1"/>
</dbReference>
<dbReference type="SMART" id="SM00220">
    <property type="entry name" value="S_TKc"/>
    <property type="match status" value="1"/>
</dbReference>
<evidence type="ECO:0000256" key="12">
    <source>
        <dbReference type="PROSITE-ProRule" id="PRU10141"/>
    </source>
</evidence>
<keyword evidence="6 12" id="KW-0547">Nucleotide-binding</keyword>
<accession>A0AAF1ARL0</accession>
<dbReference type="Gene3D" id="3.30.200.20">
    <property type="entry name" value="Phosphorylase Kinase, domain 1"/>
    <property type="match status" value="1"/>
</dbReference>
<keyword evidence="2" id="KW-0723">Serine/threonine-protein kinase</keyword>
<organism evidence="17 18">
    <name type="scientific">Daucus carota subsp. sativus</name>
    <name type="common">Carrot</name>
    <dbReference type="NCBI Taxonomy" id="79200"/>
    <lineage>
        <taxon>Eukaryota</taxon>
        <taxon>Viridiplantae</taxon>
        <taxon>Streptophyta</taxon>
        <taxon>Embryophyta</taxon>
        <taxon>Tracheophyta</taxon>
        <taxon>Spermatophyta</taxon>
        <taxon>Magnoliopsida</taxon>
        <taxon>eudicotyledons</taxon>
        <taxon>Gunneridae</taxon>
        <taxon>Pentapetalae</taxon>
        <taxon>asterids</taxon>
        <taxon>campanulids</taxon>
        <taxon>Apiales</taxon>
        <taxon>Apiaceae</taxon>
        <taxon>Apioideae</taxon>
        <taxon>Scandiceae</taxon>
        <taxon>Daucinae</taxon>
        <taxon>Daucus</taxon>
        <taxon>Daucus sect. Daucus</taxon>
    </lineage>
</organism>
<dbReference type="GO" id="GO:0005524">
    <property type="term" value="F:ATP binding"/>
    <property type="evidence" value="ECO:0007669"/>
    <property type="project" value="UniProtKB-UniRule"/>
</dbReference>
<gene>
    <name evidence="17" type="ORF">DCAR_0209030</name>
</gene>
<keyword evidence="11" id="KW-0325">Glycoprotein</keyword>
<reference evidence="17" key="1">
    <citation type="journal article" date="2016" name="Nat. Genet.">
        <title>A high-quality carrot genome assembly provides new insights into carotenoid accumulation and asterid genome evolution.</title>
        <authorList>
            <person name="Iorizzo M."/>
            <person name="Ellison S."/>
            <person name="Senalik D."/>
            <person name="Zeng P."/>
            <person name="Satapoomin P."/>
            <person name="Huang J."/>
            <person name="Bowman M."/>
            <person name="Iovene M."/>
            <person name="Sanseverino W."/>
            <person name="Cavagnaro P."/>
            <person name="Yildiz M."/>
            <person name="Macko-Podgorni A."/>
            <person name="Moranska E."/>
            <person name="Grzebelus E."/>
            <person name="Grzebelus D."/>
            <person name="Ashrafi H."/>
            <person name="Zheng Z."/>
            <person name="Cheng S."/>
            <person name="Spooner D."/>
            <person name="Van Deynze A."/>
            <person name="Simon P."/>
        </authorList>
    </citation>
    <scope>NUCLEOTIDE SEQUENCE</scope>
    <source>
        <tissue evidence="17">Leaf</tissue>
    </source>
</reference>
<dbReference type="SUPFAM" id="SSF56112">
    <property type="entry name" value="Protein kinase-like (PK-like)"/>
    <property type="match status" value="1"/>
</dbReference>
<evidence type="ECO:0000256" key="13">
    <source>
        <dbReference type="SAM" id="MobiDB-lite"/>
    </source>
</evidence>
<keyword evidence="5 15" id="KW-0732">Signal</keyword>
<keyword evidence="3" id="KW-0808">Transferase</keyword>
<dbReference type="InterPro" id="IPR017441">
    <property type="entry name" value="Protein_kinase_ATP_BS"/>
</dbReference>
<dbReference type="Pfam" id="PF13947">
    <property type="entry name" value="GUB_WAK_bind"/>
    <property type="match status" value="1"/>
</dbReference>
<dbReference type="InterPro" id="IPR045874">
    <property type="entry name" value="LRK10/LRL21-25-like"/>
</dbReference>
<evidence type="ECO:0000256" key="1">
    <source>
        <dbReference type="ARBA" id="ARBA00004479"/>
    </source>
</evidence>
<dbReference type="PROSITE" id="PS00108">
    <property type="entry name" value="PROTEIN_KINASE_ST"/>
    <property type="match status" value="1"/>
</dbReference>
<evidence type="ECO:0000256" key="8">
    <source>
        <dbReference type="ARBA" id="ARBA00022840"/>
    </source>
</evidence>
<evidence type="ECO:0000256" key="7">
    <source>
        <dbReference type="ARBA" id="ARBA00022777"/>
    </source>
</evidence>
<name>A0AAF1ARL0_DAUCS</name>
<dbReference type="FunFam" id="3.30.200.20:FF:000178">
    <property type="entry name" value="serine/threonine-protein kinase PBS1-like"/>
    <property type="match status" value="1"/>
</dbReference>
<evidence type="ECO:0000256" key="2">
    <source>
        <dbReference type="ARBA" id="ARBA00022527"/>
    </source>
</evidence>
<dbReference type="AlphaFoldDB" id="A0AAF1ARL0"/>
<dbReference type="PROSITE" id="PS50011">
    <property type="entry name" value="PROTEIN_KINASE_DOM"/>
    <property type="match status" value="1"/>
</dbReference>
<evidence type="ECO:0000313" key="17">
    <source>
        <dbReference type="EMBL" id="WOG89791.1"/>
    </source>
</evidence>
<evidence type="ECO:0000313" key="18">
    <source>
        <dbReference type="Proteomes" id="UP000077755"/>
    </source>
</evidence>
<keyword evidence="4 14" id="KW-0812">Transmembrane</keyword>
<keyword evidence="8 12" id="KW-0067">ATP-binding</keyword>
<feature type="signal peptide" evidence="15">
    <location>
        <begin position="1"/>
        <end position="27"/>
    </location>
</feature>
<feature type="chain" id="PRO_5042246581" description="Protein kinase domain-containing protein" evidence="15">
    <location>
        <begin position="28"/>
        <end position="667"/>
    </location>
</feature>
<dbReference type="KEGG" id="dcr:108207954"/>
<evidence type="ECO:0000256" key="10">
    <source>
        <dbReference type="ARBA" id="ARBA00023136"/>
    </source>
</evidence>
<proteinExistence type="predicted"/>
<evidence type="ECO:0000256" key="11">
    <source>
        <dbReference type="ARBA" id="ARBA00023180"/>
    </source>
</evidence>